<evidence type="ECO:0000313" key="12">
    <source>
        <dbReference type="EMBL" id="OQR71692.1"/>
    </source>
</evidence>
<dbReference type="AlphaFoldDB" id="A0A1V9XEC3"/>
<evidence type="ECO:0000256" key="10">
    <source>
        <dbReference type="SAM" id="Phobius"/>
    </source>
</evidence>
<evidence type="ECO:0000256" key="4">
    <source>
        <dbReference type="ARBA" id="ARBA00022692"/>
    </source>
</evidence>
<comment type="caution">
    <text evidence="12">The sequence shown here is derived from an EMBL/GenBank/DDBJ whole genome shotgun (WGS) entry which is preliminary data.</text>
</comment>
<keyword evidence="7" id="KW-0862">Zinc</keyword>
<evidence type="ECO:0000259" key="11">
    <source>
        <dbReference type="Pfam" id="PF25563"/>
    </source>
</evidence>
<keyword evidence="9 10" id="KW-0472">Membrane</keyword>
<evidence type="ECO:0000256" key="5">
    <source>
        <dbReference type="ARBA" id="ARBA00022723"/>
    </source>
</evidence>
<sequence length="183" mass="20460">MRARTDTVGGPLSSAFQMYATNNSRNLTPVTVLSIMSMSCALLKSLGSVLQQLFFGELRIPEDNQGKDRLWNYIFYKFIFIFGVLNVSQVEAIVSWAGWFAAIGLIHLLTQLCRDRIDYITFSAQLTRGTHARLCLLLLGLMVSCGVFHLAAFRSARGQSLHFFLLCDAEVLLATVDVLYIVL</sequence>
<feature type="domain" description="E3 ubiquitin-protein ligase synoviolin-like TPR repeats" evidence="11">
    <location>
        <begin position="31"/>
        <end position="176"/>
    </location>
</feature>
<dbReference type="PANTHER" id="PTHR15067">
    <property type="entry name" value="E3 UBIQUITIN-PROTEIN LIGASE RNF8"/>
    <property type="match status" value="1"/>
</dbReference>
<gene>
    <name evidence="12" type="ORF">BIW11_10848</name>
</gene>
<keyword evidence="13" id="KW-1185">Reference proteome</keyword>
<comment type="subcellular location">
    <subcellularLocation>
        <location evidence="1">Membrane</location>
    </subcellularLocation>
</comment>
<proteinExistence type="predicted"/>
<evidence type="ECO:0000256" key="3">
    <source>
        <dbReference type="ARBA" id="ARBA00022679"/>
    </source>
</evidence>
<comment type="pathway">
    <text evidence="2">Protein modification; protein ubiquitination.</text>
</comment>
<feature type="non-terminal residue" evidence="12">
    <location>
        <position position="183"/>
    </location>
</feature>
<keyword evidence="4 10" id="KW-0812">Transmembrane</keyword>
<feature type="transmembrane region" description="Helical" evidence="10">
    <location>
        <begin position="93"/>
        <end position="113"/>
    </location>
</feature>
<dbReference type="GO" id="GO:0070936">
    <property type="term" value="P:protein K48-linked ubiquitination"/>
    <property type="evidence" value="ECO:0007669"/>
    <property type="project" value="TreeGrafter"/>
</dbReference>
<evidence type="ECO:0000256" key="8">
    <source>
        <dbReference type="ARBA" id="ARBA00022989"/>
    </source>
</evidence>
<keyword evidence="3" id="KW-0808">Transferase</keyword>
<evidence type="ECO:0000256" key="6">
    <source>
        <dbReference type="ARBA" id="ARBA00022771"/>
    </source>
</evidence>
<dbReference type="InParanoid" id="A0A1V9XEC3"/>
<dbReference type="OrthoDB" id="3824970at2759"/>
<protein>
    <submittedName>
        <fullName evidence="12">E3 ubiquitin-protein ligase AMFR-like</fullName>
    </submittedName>
</protein>
<keyword evidence="6" id="KW-0863">Zinc-finger</keyword>
<keyword evidence="8 10" id="KW-1133">Transmembrane helix</keyword>
<dbReference type="Proteomes" id="UP000192247">
    <property type="component" value="Unassembled WGS sequence"/>
</dbReference>
<evidence type="ECO:0000256" key="7">
    <source>
        <dbReference type="ARBA" id="ARBA00022833"/>
    </source>
</evidence>
<organism evidence="12 13">
    <name type="scientific">Tropilaelaps mercedesae</name>
    <dbReference type="NCBI Taxonomy" id="418985"/>
    <lineage>
        <taxon>Eukaryota</taxon>
        <taxon>Metazoa</taxon>
        <taxon>Ecdysozoa</taxon>
        <taxon>Arthropoda</taxon>
        <taxon>Chelicerata</taxon>
        <taxon>Arachnida</taxon>
        <taxon>Acari</taxon>
        <taxon>Parasitiformes</taxon>
        <taxon>Mesostigmata</taxon>
        <taxon>Gamasina</taxon>
        <taxon>Dermanyssoidea</taxon>
        <taxon>Laelapidae</taxon>
        <taxon>Tropilaelaps</taxon>
    </lineage>
</organism>
<dbReference type="GO" id="GO:0005829">
    <property type="term" value="C:cytosol"/>
    <property type="evidence" value="ECO:0007669"/>
    <property type="project" value="TreeGrafter"/>
</dbReference>
<evidence type="ECO:0000256" key="1">
    <source>
        <dbReference type="ARBA" id="ARBA00004370"/>
    </source>
</evidence>
<reference evidence="12 13" key="1">
    <citation type="journal article" date="2017" name="Gigascience">
        <title>Draft genome of the honey bee ectoparasitic mite, Tropilaelaps mercedesae, is shaped by the parasitic life history.</title>
        <authorList>
            <person name="Dong X."/>
            <person name="Armstrong S.D."/>
            <person name="Xia D."/>
            <person name="Makepeace B.L."/>
            <person name="Darby A.C."/>
            <person name="Kadowaki T."/>
        </authorList>
    </citation>
    <scope>NUCLEOTIDE SEQUENCE [LARGE SCALE GENOMIC DNA]</scope>
    <source>
        <strain evidence="12">Wuxi-XJTLU</strain>
    </source>
</reference>
<dbReference type="EMBL" id="MNPL01013799">
    <property type="protein sequence ID" value="OQR71692.1"/>
    <property type="molecule type" value="Genomic_DNA"/>
</dbReference>
<evidence type="ECO:0000313" key="13">
    <source>
        <dbReference type="Proteomes" id="UP000192247"/>
    </source>
</evidence>
<dbReference type="GO" id="GO:0061630">
    <property type="term" value="F:ubiquitin protein ligase activity"/>
    <property type="evidence" value="ECO:0007669"/>
    <property type="project" value="TreeGrafter"/>
</dbReference>
<dbReference type="GO" id="GO:0006511">
    <property type="term" value="P:ubiquitin-dependent protein catabolic process"/>
    <property type="evidence" value="ECO:0007669"/>
    <property type="project" value="TreeGrafter"/>
</dbReference>
<dbReference type="GO" id="GO:0008270">
    <property type="term" value="F:zinc ion binding"/>
    <property type="evidence" value="ECO:0007669"/>
    <property type="project" value="UniProtKB-KW"/>
</dbReference>
<dbReference type="PANTHER" id="PTHR15067:SF5">
    <property type="entry name" value="E3 UBIQUITIN-PROTEIN LIGASE AMFR"/>
    <property type="match status" value="1"/>
</dbReference>
<name>A0A1V9XEC3_9ACAR</name>
<dbReference type="GO" id="GO:0030968">
    <property type="term" value="P:endoplasmic reticulum unfolded protein response"/>
    <property type="evidence" value="ECO:0007669"/>
    <property type="project" value="TreeGrafter"/>
</dbReference>
<dbReference type="InterPro" id="IPR057992">
    <property type="entry name" value="TPR_SYVN1_N"/>
</dbReference>
<feature type="transmembrane region" description="Helical" evidence="10">
    <location>
        <begin position="134"/>
        <end position="155"/>
    </location>
</feature>
<feature type="transmembrane region" description="Helical" evidence="10">
    <location>
        <begin position="70"/>
        <end position="87"/>
    </location>
</feature>
<dbReference type="GO" id="GO:0000151">
    <property type="term" value="C:ubiquitin ligase complex"/>
    <property type="evidence" value="ECO:0007669"/>
    <property type="project" value="TreeGrafter"/>
</dbReference>
<dbReference type="STRING" id="418985.A0A1V9XEC3"/>
<dbReference type="GO" id="GO:0005783">
    <property type="term" value="C:endoplasmic reticulum"/>
    <property type="evidence" value="ECO:0007669"/>
    <property type="project" value="TreeGrafter"/>
</dbReference>
<dbReference type="Pfam" id="PF25563">
    <property type="entry name" value="TPR_SYVN1_N"/>
    <property type="match status" value="1"/>
</dbReference>
<evidence type="ECO:0000256" key="9">
    <source>
        <dbReference type="ARBA" id="ARBA00023136"/>
    </source>
</evidence>
<accession>A0A1V9XEC3</accession>
<evidence type="ECO:0000256" key="2">
    <source>
        <dbReference type="ARBA" id="ARBA00004906"/>
    </source>
</evidence>
<keyword evidence="5" id="KW-0479">Metal-binding</keyword>